<dbReference type="Proteomes" id="UP001150569">
    <property type="component" value="Unassembled WGS sequence"/>
</dbReference>
<dbReference type="Gene3D" id="2.60.40.1170">
    <property type="entry name" value="Mu homology domain, subdomain B"/>
    <property type="match status" value="1"/>
</dbReference>
<feature type="compositionally biased region" description="Basic and acidic residues" evidence="1">
    <location>
        <begin position="109"/>
        <end position="123"/>
    </location>
</feature>
<reference evidence="2" key="1">
    <citation type="submission" date="2022-07" db="EMBL/GenBank/DDBJ databases">
        <title>Phylogenomic reconstructions and comparative analyses of Kickxellomycotina fungi.</title>
        <authorList>
            <person name="Reynolds N.K."/>
            <person name="Stajich J.E."/>
            <person name="Barry K."/>
            <person name="Grigoriev I.V."/>
            <person name="Crous P."/>
            <person name="Smith M.E."/>
        </authorList>
    </citation>
    <scope>NUCLEOTIDE SEQUENCE</scope>
    <source>
        <strain evidence="2">RSA 861</strain>
    </source>
</reference>
<organism evidence="2 3">
    <name type="scientific">Tieghemiomyces parasiticus</name>
    <dbReference type="NCBI Taxonomy" id="78921"/>
    <lineage>
        <taxon>Eukaryota</taxon>
        <taxon>Fungi</taxon>
        <taxon>Fungi incertae sedis</taxon>
        <taxon>Zoopagomycota</taxon>
        <taxon>Kickxellomycotina</taxon>
        <taxon>Dimargaritomycetes</taxon>
        <taxon>Dimargaritales</taxon>
        <taxon>Dimargaritaceae</taxon>
        <taxon>Tieghemiomyces</taxon>
    </lineage>
</organism>
<evidence type="ECO:0000313" key="3">
    <source>
        <dbReference type="Proteomes" id="UP001150569"/>
    </source>
</evidence>
<feature type="region of interest" description="Disordered" evidence="1">
    <location>
        <begin position="319"/>
        <end position="352"/>
    </location>
</feature>
<accession>A0A9W8DTU6</accession>
<evidence type="ECO:0000313" key="2">
    <source>
        <dbReference type="EMBL" id="KAJ1922791.1"/>
    </source>
</evidence>
<gene>
    <name evidence="2" type="ORF">IWQ60_006295</name>
</gene>
<dbReference type="SUPFAM" id="SSF49447">
    <property type="entry name" value="Second domain of Mu2 adaptin subunit (ap50) of ap2 adaptor"/>
    <property type="match status" value="1"/>
</dbReference>
<sequence length="445" mass="48665">MDRLLGFTVDGELLLRRGDANIDDCKLLLAKLHQFQKPTAVFSGIVSIRGRQYAYLFVDDWLYLAASLTPGPVTAHTPVSTRTGTVGAGRGSSPLLNPVMLSTSLRTGRPKDDSADQRPRSWSMQDRDLTVSVALSRSAVAAMATLTRLVGRMKRHIIPLTVETLPRHAAVVGTWFTEIVREWVIPSSQTSPAGSVPGLAGSMQASVVQPTTAETQEGGTVNVDLVEAISVQYDPYGQPRYAIFLNICSKSSWALTTFWHVTSAKFHQHFRVSFAFEPVGSGSKQAIEVMRYQMITDVPTLFRIFCFLGEMTEVEPRPLMQPSASSLPSTSSDDHTKRPAVLRRPSAGPPPPEPVHYVLDFSIQLRSDFSQSKVARDVVLTLPLPVDTLGVDFSPVTMGQPTFQPLPPVVVYRIASFPGGNDSCLEFKAYSESPTLHPSELGPIE</sequence>
<feature type="region of interest" description="Disordered" evidence="1">
    <location>
        <begin position="103"/>
        <end position="123"/>
    </location>
</feature>
<evidence type="ECO:0000256" key="1">
    <source>
        <dbReference type="SAM" id="MobiDB-lite"/>
    </source>
</evidence>
<comment type="caution">
    <text evidence="2">The sequence shown here is derived from an EMBL/GenBank/DDBJ whole genome shotgun (WGS) entry which is preliminary data.</text>
</comment>
<dbReference type="EMBL" id="JANBPT010000373">
    <property type="protein sequence ID" value="KAJ1922791.1"/>
    <property type="molecule type" value="Genomic_DNA"/>
</dbReference>
<dbReference type="InterPro" id="IPR036168">
    <property type="entry name" value="AP2_Mu_C_sf"/>
</dbReference>
<name>A0A9W8DTU6_9FUNG</name>
<proteinExistence type="predicted"/>
<dbReference type="AlphaFoldDB" id="A0A9W8DTU6"/>
<keyword evidence="3" id="KW-1185">Reference proteome</keyword>
<protein>
    <submittedName>
        <fullName evidence="2">Uncharacterized protein</fullName>
    </submittedName>
</protein>